<dbReference type="HOGENOM" id="CLU_3352118_0_0_1"/>
<proteinExistence type="predicted"/>
<dbReference type="Proteomes" id="UP000009183">
    <property type="component" value="Chromosome 3"/>
</dbReference>
<reference evidence="2" key="1">
    <citation type="journal article" date="2007" name="Nature">
        <title>The grapevine genome sequence suggests ancestral hexaploidization in major angiosperm phyla.</title>
        <authorList>
            <consortium name="The French-Italian Public Consortium for Grapevine Genome Characterization."/>
            <person name="Jaillon O."/>
            <person name="Aury J.-M."/>
            <person name="Noel B."/>
            <person name="Policriti A."/>
            <person name="Clepet C."/>
            <person name="Casagrande A."/>
            <person name="Choisne N."/>
            <person name="Aubourg S."/>
            <person name="Vitulo N."/>
            <person name="Jubin C."/>
            <person name="Vezzi A."/>
            <person name="Legeai F."/>
            <person name="Hugueney P."/>
            <person name="Dasilva C."/>
            <person name="Horner D."/>
            <person name="Mica E."/>
            <person name="Jublot D."/>
            <person name="Poulain J."/>
            <person name="Bruyere C."/>
            <person name="Billault A."/>
            <person name="Segurens B."/>
            <person name="Gouyvenoux M."/>
            <person name="Ugarte E."/>
            <person name="Cattonaro F."/>
            <person name="Anthouard V."/>
            <person name="Vico V."/>
            <person name="Del Fabbro C."/>
            <person name="Alaux M."/>
            <person name="Di Gaspero G."/>
            <person name="Dumas V."/>
            <person name="Felice N."/>
            <person name="Paillard S."/>
            <person name="Juman I."/>
            <person name="Moroldo M."/>
            <person name="Scalabrin S."/>
            <person name="Canaguier A."/>
            <person name="Le Clainche I."/>
            <person name="Malacrida G."/>
            <person name="Durand E."/>
            <person name="Pesole G."/>
            <person name="Laucou V."/>
            <person name="Chatelet P."/>
            <person name="Merdinoglu D."/>
            <person name="Delledonne M."/>
            <person name="Pezzotti M."/>
            <person name="Lecharny A."/>
            <person name="Scarpelli C."/>
            <person name="Artiguenave F."/>
            <person name="Pe M.E."/>
            <person name="Valle G."/>
            <person name="Morgante M."/>
            <person name="Caboche M."/>
            <person name="Adam-Blondon A.-F."/>
            <person name="Weissenbach J."/>
            <person name="Quetier F."/>
            <person name="Wincker P."/>
        </authorList>
    </citation>
    <scope>NUCLEOTIDE SEQUENCE [LARGE SCALE GENOMIC DNA]</scope>
    <source>
        <strain evidence="2">cv. Pinot noir / PN40024</strain>
    </source>
</reference>
<evidence type="ECO:0000313" key="2">
    <source>
        <dbReference type="Proteomes" id="UP000009183"/>
    </source>
</evidence>
<sequence>MASFWKNPSRSVTANMIRESFEGWGNLRISIRLLNAL</sequence>
<dbReference type="AlphaFoldDB" id="D7U559"/>
<protein>
    <submittedName>
        <fullName evidence="1">Uncharacterized protein</fullName>
    </submittedName>
</protein>
<dbReference type="EMBL" id="FN596508">
    <property type="protein sequence ID" value="CBI37878.3"/>
    <property type="molecule type" value="Genomic_DNA"/>
</dbReference>
<organism evidence="1 2">
    <name type="scientific">Vitis vinifera</name>
    <name type="common">Grape</name>
    <dbReference type="NCBI Taxonomy" id="29760"/>
    <lineage>
        <taxon>Eukaryota</taxon>
        <taxon>Viridiplantae</taxon>
        <taxon>Streptophyta</taxon>
        <taxon>Embryophyta</taxon>
        <taxon>Tracheophyta</taxon>
        <taxon>Spermatophyta</taxon>
        <taxon>Magnoliopsida</taxon>
        <taxon>eudicotyledons</taxon>
        <taxon>Gunneridae</taxon>
        <taxon>Pentapetalae</taxon>
        <taxon>rosids</taxon>
        <taxon>Vitales</taxon>
        <taxon>Vitaceae</taxon>
        <taxon>Viteae</taxon>
        <taxon>Vitis</taxon>
    </lineage>
</organism>
<accession>D7U559</accession>
<dbReference type="InParanoid" id="D7U559"/>
<keyword evidence="2" id="KW-1185">Reference proteome</keyword>
<name>D7U559_VITVI</name>
<gene>
    <name evidence="1" type="ordered locus">VIT_03s0038g02350</name>
</gene>
<evidence type="ECO:0000313" key="1">
    <source>
        <dbReference type="EMBL" id="CBI37878.3"/>
    </source>
</evidence>
<dbReference type="PaxDb" id="29760-VIT_03s0038g02350.t01"/>